<dbReference type="EMBL" id="VFSY01000020">
    <property type="protein sequence ID" value="TPI02369.1"/>
    <property type="molecule type" value="Genomic_DNA"/>
</dbReference>
<evidence type="ECO:0000313" key="3">
    <source>
        <dbReference type="Proteomes" id="UP000317904"/>
    </source>
</evidence>
<reference evidence="2 3" key="1">
    <citation type="submission" date="2019-06" db="EMBL/GenBank/DDBJ databases">
        <title>A comparative genomics study of ostrich specific Mycoplasmas.</title>
        <authorList>
            <person name="Botes A."/>
            <person name="Nel T."/>
        </authorList>
    </citation>
    <scope>NUCLEOTIDE SEQUENCE [LARGE SCALE GENOMIC DNA]</scope>
    <source>
        <strain evidence="2 3">Ms01</strain>
    </source>
</reference>
<sequence>MEKRKRSSAELLLIFQKFLTNSGFIIVSTEKLNEDLNNFYKIVVDDGVKKVTFYVNLRNISSAFIHNKPYILRRQVNKININSLPENKEDSVVLLIGIAEIVEEFVLVVWNAFYFIGHQKK</sequence>
<accession>A0A502M974</accession>
<dbReference type="Proteomes" id="UP000317904">
    <property type="component" value="Unassembled WGS sequence"/>
</dbReference>
<dbReference type="AlphaFoldDB" id="A0A502M974"/>
<feature type="transmembrane region" description="Helical" evidence="1">
    <location>
        <begin position="92"/>
        <end position="116"/>
    </location>
</feature>
<evidence type="ECO:0000313" key="2">
    <source>
        <dbReference type="EMBL" id="TPI02369.1"/>
    </source>
</evidence>
<comment type="caution">
    <text evidence="2">The sequence shown here is derived from an EMBL/GenBank/DDBJ whole genome shotgun (WGS) entry which is preliminary data.</text>
</comment>
<keyword evidence="1" id="KW-0812">Transmembrane</keyword>
<organism evidence="2 3">
    <name type="scientific">Mycoplasma struthionis</name>
    <dbReference type="NCBI Taxonomy" id="538220"/>
    <lineage>
        <taxon>Bacteria</taxon>
        <taxon>Bacillati</taxon>
        <taxon>Mycoplasmatota</taxon>
        <taxon>Mollicutes</taxon>
        <taxon>Mycoplasmataceae</taxon>
        <taxon>Mycoplasma</taxon>
    </lineage>
</organism>
<protein>
    <submittedName>
        <fullName evidence="2">Uncharacterized protein</fullName>
    </submittedName>
</protein>
<name>A0A502M974_9MOLU</name>
<gene>
    <name evidence="2" type="ORF">FJM01_00775</name>
</gene>
<keyword evidence="1" id="KW-1133">Transmembrane helix</keyword>
<keyword evidence="1" id="KW-0472">Membrane</keyword>
<dbReference type="RefSeq" id="WP_140700940.1">
    <property type="nucleotide sequence ID" value="NZ_VFSY01000020.1"/>
</dbReference>
<proteinExistence type="predicted"/>
<evidence type="ECO:0000256" key="1">
    <source>
        <dbReference type="SAM" id="Phobius"/>
    </source>
</evidence>